<feature type="domain" description="PAC" evidence="8">
    <location>
        <begin position="502"/>
        <end position="554"/>
    </location>
</feature>
<dbReference type="RefSeq" id="WP_259498983.1">
    <property type="nucleotide sequence ID" value="NZ_JARBWL010000002.1"/>
</dbReference>
<keyword evidence="4" id="KW-0808">Transferase</keyword>
<dbReference type="PRINTS" id="PR00344">
    <property type="entry name" value="BCTRLSENSOR"/>
</dbReference>
<keyword evidence="3" id="KW-0597">Phosphoprotein</keyword>
<protein>
    <recommendedName>
        <fullName evidence="2">histidine kinase</fullName>
        <ecNumber evidence="2">2.7.13.3</ecNumber>
    </recommendedName>
</protein>
<dbReference type="Pfam" id="PF00512">
    <property type="entry name" value="HisKA"/>
    <property type="match status" value="1"/>
</dbReference>
<dbReference type="EC" id="2.7.13.3" evidence="2"/>
<evidence type="ECO:0000256" key="1">
    <source>
        <dbReference type="ARBA" id="ARBA00000085"/>
    </source>
</evidence>
<dbReference type="SUPFAM" id="SSF47384">
    <property type="entry name" value="Homodimeric domain of signal transducing histidine kinase"/>
    <property type="match status" value="1"/>
</dbReference>
<dbReference type="SMART" id="SM00091">
    <property type="entry name" value="PAS"/>
    <property type="match status" value="2"/>
</dbReference>
<evidence type="ECO:0000259" key="7">
    <source>
        <dbReference type="PROSITE" id="PS50112"/>
    </source>
</evidence>
<dbReference type="Gene3D" id="3.30.565.10">
    <property type="entry name" value="Histidine kinase-like ATPase, C-terminal domain"/>
    <property type="match status" value="1"/>
</dbReference>
<evidence type="ECO:0000313" key="9">
    <source>
        <dbReference type="EMBL" id="MDI2593590.1"/>
    </source>
</evidence>
<dbReference type="InterPro" id="IPR035965">
    <property type="entry name" value="PAS-like_dom_sf"/>
</dbReference>
<evidence type="ECO:0000256" key="5">
    <source>
        <dbReference type="SAM" id="MobiDB-lite"/>
    </source>
</evidence>
<dbReference type="PANTHER" id="PTHR43065">
    <property type="entry name" value="SENSOR HISTIDINE KINASE"/>
    <property type="match status" value="1"/>
</dbReference>
<keyword evidence="10" id="KW-1185">Reference proteome</keyword>
<gene>
    <name evidence="9" type="ORF">POF45_19485</name>
</gene>
<dbReference type="InterPro" id="IPR036890">
    <property type="entry name" value="HATPase_C_sf"/>
</dbReference>
<dbReference type="InterPro" id="IPR004358">
    <property type="entry name" value="Sig_transdc_His_kin-like_C"/>
</dbReference>
<sequence length="945" mass="105872">MNSGEKLFARLLNRAPTAAIDLPDPLGSPPFGLHLHLDANGGVLQMAGPLRHLLAQQSPHDQPLPLHRYVQPHSTLAIEGRPVEWLGQSLDLDFPGHGDQTLHLRGWVQPLGTGWLMQLMDIADLLLERQQSRSRDTCQALAAQISEQLRACSLTRLPVIVGEQLQAIAQRWHIPCLALTLLDEQAQGWQIHRQFRAHDAPTLWHDGQQLGTTLDSLNGTGPQHVSTHHGLDPHSRVQAMFGNVEGFAVPYSDDRGVVAWLLCGFYPVDASESNLSDRDWMGLCSALAGPLLARLRELQHHQQLERMESLQTLLGTGWWEIVGDDVHLAPSLVIALQLDAPRPSLDQWLEQIHPADREELRSRLHALQQQSEALTLCVRLYSPDAWKNPLWYRLQGLAIGSGENRRLVGFMLDISDIKNQQQIADAAHARLDNLIASSPAVIYVQRYAEGALQPAFFSASLQPLLGWNLADCTATALVERVHPEDRELYFERTRHLLREGSVRARYRLRDSRGDYHWLLDEAKLLRDDLGLPVEAVGLWLDVTEATLVAEQVRQSEERYRILVEDSPAMICRYCPDLTLTFGNRPLAMYLECTPDELPGVNLGSWMSDEQRDAFVQRLNLLTPEQPVSTAEISLQLPGREHAWWVWSDRGVFDERGQLIEVQAVGRDNTEVRRSQQQLTQSAKMATLGEMATGLAHEINQPLNVMRMAIVNVLKRLSNGDVQIDYLQDKLNRIDAQVQRAARVVDHMRVFGRRSEIEQQPFNPADAIEGTLSLLNEGMRGKGVDLRISETGFTVQVRGYVDQLEQVLINLMVNARDALLSKREADSTFRPWISVYAERDKHSVRLWVEDNGGGIDPRLLERIFEPFFTTKPVGVGTGLGLSVSYGIVENMGGRLSVSNSVDGARFCIELPIVLDDEMPDDSVARELAPAGLRSGPEIDNANAEKS</sequence>
<dbReference type="InterPro" id="IPR003594">
    <property type="entry name" value="HATPase_dom"/>
</dbReference>
<comment type="caution">
    <text evidence="9">The sequence shown here is derived from an EMBL/GenBank/DDBJ whole genome shotgun (WGS) entry which is preliminary data.</text>
</comment>
<dbReference type="Gene3D" id="1.10.287.130">
    <property type="match status" value="1"/>
</dbReference>
<dbReference type="Pfam" id="PF08447">
    <property type="entry name" value="PAS_3"/>
    <property type="match status" value="1"/>
</dbReference>
<dbReference type="PANTHER" id="PTHR43065:SF42">
    <property type="entry name" value="TWO-COMPONENT SENSOR PPRA"/>
    <property type="match status" value="1"/>
</dbReference>
<dbReference type="SUPFAM" id="SSF55874">
    <property type="entry name" value="ATPase domain of HSP90 chaperone/DNA topoisomerase II/histidine kinase"/>
    <property type="match status" value="1"/>
</dbReference>
<dbReference type="SMART" id="SM00086">
    <property type="entry name" value="PAC"/>
    <property type="match status" value="3"/>
</dbReference>
<dbReference type="PROSITE" id="PS50109">
    <property type="entry name" value="HIS_KIN"/>
    <property type="match status" value="1"/>
</dbReference>
<feature type="domain" description="PAS" evidence="7">
    <location>
        <begin position="427"/>
        <end position="500"/>
    </location>
</feature>
<proteinExistence type="predicted"/>
<dbReference type="InterPro" id="IPR001610">
    <property type="entry name" value="PAC"/>
</dbReference>
<evidence type="ECO:0000256" key="3">
    <source>
        <dbReference type="ARBA" id="ARBA00022553"/>
    </source>
</evidence>
<dbReference type="InterPro" id="IPR013655">
    <property type="entry name" value="PAS_fold_3"/>
</dbReference>
<evidence type="ECO:0000313" key="10">
    <source>
        <dbReference type="Proteomes" id="UP001159100"/>
    </source>
</evidence>
<feature type="domain" description="PAC" evidence="8">
    <location>
        <begin position="628"/>
        <end position="680"/>
    </location>
</feature>
<dbReference type="InterPro" id="IPR000014">
    <property type="entry name" value="PAS"/>
</dbReference>
<feature type="region of interest" description="Disordered" evidence="5">
    <location>
        <begin position="923"/>
        <end position="945"/>
    </location>
</feature>
<dbReference type="InterPro" id="IPR000700">
    <property type="entry name" value="PAS-assoc_C"/>
</dbReference>
<dbReference type="SUPFAM" id="SSF55785">
    <property type="entry name" value="PYP-like sensor domain (PAS domain)"/>
    <property type="match status" value="3"/>
</dbReference>
<keyword evidence="4" id="KW-0418">Kinase</keyword>
<dbReference type="Pfam" id="PF02518">
    <property type="entry name" value="HATPase_c"/>
    <property type="match status" value="1"/>
</dbReference>
<evidence type="ECO:0000256" key="2">
    <source>
        <dbReference type="ARBA" id="ARBA00012438"/>
    </source>
</evidence>
<dbReference type="Gene3D" id="3.30.450.20">
    <property type="entry name" value="PAS domain"/>
    <property type="match status" value="3"/>
</dbReference>
<dbReference type="SMART" id="SM00388">
    <property type="entry name" value="HisKA"/>
    <property type="match status" value="1"/>
</dbReference>
<dbReference type="Proteomes" id="UP001159100">
    <property type="component" value="Unassembled WGS sequence"/>
</dbReference>
<name>A0ABT6QRS3_9PSED</name>
<dbReference type="Pfam" id="PF08448">
    <property type="entry name" value="PAS_4"/>
    <property type="match status" value="1"/>
</dbReference>
<dbReference type="NCBIfam" id="TIGR00229">
    <property type="entry name" value="sensory_box"/>
    <property type="match status" value="1"/>
</dbReference>
<dbReference type="PROSITE" id="PS50112">
    <property type="entry name" value="PAS"/>
    <property type="match status" value="1"/>
</dbReference>
<accession>A0ABT6QRS3</accession>
<dbReference type="InterPro" id="IPR036097">
    <property type="entry name" value="HisK_dim/P_sf"/>
</dbReference>
<dbReference type="SMART" id="SM00387">
    <property type="entry name" value="HATPase_c"/>
    <property type="match status" value="1"/>
</dbReference>
<reference evidence="9 10" key="1">
    <citation type="submission" date="2023-02" db="EMBL/GenBank/DDBJ databases">
        <title>Pseudomonas chrutzelriedensis sp. nov., a potently antifungal strain isolated from moss.</title>
        <authorList>
            <person name="Schnyder A."/>
            <person name="Kalawong R."/>
            <person name="Eberl L."/>
            <person name="Agnoli K."/>
        </authorList>
    </citation>
    <scope>NUCLEOTIDE SEQUENCE [LARGE SCALE GENOMIC DNA]</scope>
    <source>
        <strain evidence="9 10">681</strain>
    </source>
</reference>
<dbReference type="InterPro" id="IPR003661">
    <property type="entry name" value="HisK_dim/P_dom"/>
</dbReference>
<dbReference type="PROSITE" id="PS50113">
    <property type="entry name" value="PAC"/>
    <property type="match status" value="2"/>
</dbReference>
<dbReference type="EMBL" id="JARBWL010000002">
    <property type="protein sequence ID" value="MDI2593590.1"/>
    <property type="molecule type" value="Genomic_DNA"/>
</dbReference>
<dbReference type="InterPro" id="IPR005467">
    <property type="entry name" value="His_kinase_dom"/>
</dbReference>
<dbReference type="CDD" id="cd00130">
    <property type="entry name" value="PAS"/>
    <property type="match status" value="2"/>
</dbReference>
<dbReference type="CDD" id="cd00082">
    <property type="entry name" value="HisKA"/>
    <property type="match status" value="1"/>
</dbReference>
<feature type="domain" description="Histidine kinase" evidence="6">
    <location>
        <begin position="693"/>
        <end position="913"/>
    </location>
</feature>
<evidence type="ECO:0000256" key="4">
    <source>
        <dbReference type="ARBA" id="ARBA00022777"/>
    </source>
</evidence>
<comment type="catalytic activity">
    <reaction evidence="1">
        <text>ATP + protein L-histidine = ADP + protein N-phospho-L-histidine.</text>
        <dbReference type="EC" id="2.7.13.3"/>
    </reaction>
</comment>
<organism evidence="9 10">
    <name type="scientific">Pseudomonas fungipugnans</name>
    <dbReference type="NCBI Taxonomy" id="3024217"/>
    <lineage>
        <taxon>Bacteria</taxon>
        <taxon>Pseudomonadati</taxon>
        <taxon>Pseudomonadota</taxon>
        <taxon>Gammaproteobacteria</taxon>
        <taxon>Pseudomonadales</taxon>
        <taxon>Pseudomonadaceae</taxon>
        <taxon>Pseudomonas</taxon>
    </lineage>
</organism>
<dbReference type="InterPro" id="IPR013656">
    <property type="entry name" value="PAS_4"/>
</dbReference>
<evidence type="ECO:0000259" key="6">
    <source>
        <dbReference type="PROSITE" id="PS50109"/>
    </source>
</evidence>
<evidence type="ECO:0000259" key="8">
    <source>
        <dbReference type="PROSITE" id="PS50113"/>
    </source>
</evidence>